<dbReference type="InterPro" id="IPR031419">
    <property type="entry name" value="RAD51_interact"/>
</dbReference>
<name>A0A3P9KQ28_ORYLA</name>
<feature type="compositionally biased region" description="Low complexity" evidence="1">
    <location>
        <begin position="235"/>
        <end position="244"/>
    </location>
</feature>
<evidence type="ECO:0000256" key="1">
    <source>
        <dbReference type="SAM" id="MobiDB-lite"/>
    </source>
</evidence>
<reference evidence="3 4" key="2">
    <citation type="submission" date="2017-04" db="EMBL/GenBank/DDBJ databases">
        <title>CpG methylation of centromeres and impact of large insertions on vertebrate speciation.</title>
        <authorList>
            <person name="Ichikawa K."/>
            <person name="Yoshimura J."/>
            <person name="Morishita S."/>
        </authorList>
    </citation>
    <scope>NUCLEOTIDE SEQUENCE</scope>
    <source>
        <strain evidence="3 4">HNI</strain>
    </source>
</reference>
<feature type="compositionally biased region" description="Low complexity" evidence="1">
    <location>
        <begin position="131"/>
        <end position="147"/>
    </location>
</feature>
<evidence type="ECO:0000313" key="3">
    <source>
        <dbReference type="Ensembl" id="ENSORLP00020010471.1"/>
    </source>
</evidence>
<reference evidence="3" key="3">
    <citation type="submission" date="2025-08" db="UniProtKB">
        <authorList>
            <consortium name="Ensembl"/>
        </authorList>
    </citation>
    <scope>IDENTIFICATION</scope>
    <source>
        <strain evidence="3">HNI</strain>
    </source>
</reference>
<dbReference type="InterPro" id="IPR052003">
    <property type="entry name" value="HR_DNA-Binding_Protein"/>
</dbReference>
<evidence type="ECO:0000313" key="4">
    <source>
        <dbReference type="Proteomes" id="UP000265180"/>
    </source>
</evidence>
<dbReference type="PANTHER" id="PTHR15361:SF4">
    <property type="entry name" value="RAD51-ASSOCIATED PROTEIN 1"/>
    <property type="match status" value="1"/>
</dbReference>
<organism evidence="3 4">
    <name type="scientific">Oryzias latipes</name>
    <name type="common">Japanese rice fish</name>
    <name type="synonym">Japanese killifish</name>
    <dbReference type="NCBI Taxonomy" id="8090"/>
    <lineage>
        <taxon>Eukaryota</taxon>
        <taxon>Metazoa</taxon>
        <taxon>Chordata</taxon>
        <taxon>Craniata</taxon>
        <taxon>Vertebrata</taxon>
        <taxon>Euteleostomi</taxon>
        <taxon>Actinopterygii</taxon>
        <taxon>Neopterygii</taxon>
        <taxon>Teleostei</taxon>
        <taxon>Neoteleostei</taxon>
        <taxon>Acanthomorphata</taxon>
        <taxon>Ovalentaria</taxon>
        <taxon>Atherinomorphae</taxon>
        <taxon>Beloniformes</taxon>
        <taxon>Adrianichthyidae</taxon>
        <taxon>Oryziinae</taxon>
        <taxon>Oryzias</taxon>
    </lineage>
</organism>
<feature type="compositionally biased region" description="Low complexity" evidence="1">
    <location>
        <begin position="46"/>
        <end position="56"/>
    </location>
</feature>
<dbReference type="Pfam" id="PF15696">
    <property type="entry name" value="RAD51_interact"/>
    <property type="match status" value="1"/>
</dbReference>
<feature type="compositionally biased region" description="Acidic residues" evidence="1">
    <location>
        <begin position="168"/>
        <end position="184"/>
    </location>
</feature>
<reference evidence="3" key="4">
    <citation type="submission" date="2025-09" db="UniProtKB">
        <authorList>
            <consortium name="Ensembl"/>
        </authorList>
    </citation>
    <scope>IDENTIFICATION</scope>
    <source>
        <strain evidence="3">HNI</strain>
    </source>
</reference>
<proteinExistence type="predicted"/>
<feature type="domain" description="RAD51 interacting motif" evidence="2">
    <location>
        <begin position="272"/>
        <end position="308"/>
    </location>
</feature>
<feature type="region of interest" description="Disordered" evidence="1">
    <location>
        <begin position="83"/>
        <end position="117"/>
    </location>
</feature>
<feature type="compositionally biased region" description="Low complexity" evidence="1">
    <location>
        <begin position="275"/>
        <end position="298"/>
    </location>
</feature>
<accession>A0A3P9KQ28</accession>
<dbReference type="Ensembl" id="ENSORLT00020017113.1">
    <property type="protein sequence ID" value="ENSORLP00020010471.1"/>
    <property type="gene ID" value="ENSORLG00020011377.1"/>
</dbReference>
<protein>
    <submittedName>
        <fullName evidence="3">RAD51 associated protein 1</fullName>
    </submittedName>
</protein>
<sequence length="311" mass="33993">MDRPSRKTKVVNYSEAKDFEDDEDFASVKAPPHKKAKEEVKQQQRKSSSQEIVSESSQKEKIRKPLDEKLYDRDLEAAITLSLLNNTDGLKESSPKADGKIQIPMDENTDPTTLRFSNCSVDGAVLGLDTISSEIRSSASKKTSSKTAEVKKCKDDDDDYQPKLTPDPESEEDFSEPSESEDEEFTVKKPTKTKKKDKVSPKDRIQPAPTSKKVKQPSKPSKTKPEAAAASKLVKSPLTSKPTTTRPPPSKPSSSLSPAAGKVPKWNPPAQIGKSASSSHSPPVKSPSQGLRLGLSRLVRVKPLHPSVASH</sequence>
<reference key="1">
    <citation type="journal article" date="2007" name="Nature">
        <title>The medaka draft genome and insights into vertebrate genome evolution.</title>
        <authorList>
            <person name="Kasahara M."/>
            <person name="Naruse K."/>
            <person name="Sasaki S."/>
            <person name="Nakatani Y."/>
            <person name="Qu W."/>
            <person name="Ahsan B."/>
            <person name="Yamada T."/>
            <person name="Nagayasu Y."/>
            <person name="Doi K."/>
            <person name="Kasai Y."/>
            <person name="Jindo T."/>
            <person name="Kobayashi D."/>
            <person name="Shimada A."/>
            <person name="Toyoda A."/>
            <person name="Kuroki Y."/>
            <person name="Fujiyama A."/>
            <person name="Sasaki T."/>
            <person name="Shimizu A."/>
            <person name="Asakawa S."/>
            <person name="Shimizu N."/>
            <person name="Hashimoto S."/>
            <person name="Yang J."/>
            <person name="Lee Y."/>
            <person name="Matsushima K."/>
            <person name="Sugano S."/>
            <person name="Sakaizumi M."/>
            <person name="Narita T."/>
            <person name="Ohishi K."/>
            <person name="Haga S."/>
            <person name="Ohta F."/>
            <person name="Nomoto H."/>
            <person name="Nogata K."/>
            <person name="Morishita T."/>
            <person name="Endo T."/>
            <person name="Shin-I T."/>
            <person name="Takeda H."/>
            <person name="Morishita S."/>
            <person name="Kohara Y."/>
        </authorList>
    </citation>
    <scope>NUCLEOTIDE SEQUENCE [LARGE SCALE GENOMIC DNA]</scope>
    <source>
        <strain>Hd-rR</strain>
    </source>
</reference>
<feature type="region of interest" description="Disordered" evidence="1">
    <location>
        <begin position="1"/>
        <end position="69"/>
    </location>
</feature>
<feature type="compositionally biased region" description="Basic and acidic residues" evidence="1">
    <location>
        <begin position="57"/>
        <end position="69"/>
    </location>
</feature>
<feature type="region of interest" description="Disordered" evidence="1">
    <location>
        <begin position="131"/>
        <end position="311"/>
    </location>
</feature>
<evidence type="ECO:0000259" key="2">
    <source>
        <dbReference type="Pfam" id="PF15696"/>
    </source>
</evidence>
<feature type="compositionally biased region" description="Basic and acidic residues" evidence="1">
    <location>
        <begin position="89"/>
        <end position="99"/>
    </location>
</feature>
<dbReference type="PANTHER" id="PTHR15361">
    <property type="entry name" value="RAD51/NUKS-INTERACTING PROTEIN"/>
    <property type="match status" value="1"/>
</dbReference>
<dbReference type="Proteomes" id="UP000265180">
    <property type="component" value="Chromosome 23"/>
</dbReference>
<dbReference type="AlphaFoldDB" id="A0A3P9KQ28"/>